<feature type="region of interest" description="Disordered" evidence="1">
    <location>
        <begin position="18"/>
        <end position="71"/>
    </location>
</feature>
<protein>
    <submittedName>
        <fullName evidence="2">DUF6093 family protein</fullName>
    </submittedName>
</protein>
<dbReference type="Pfam" id="PF19586">
    <property type="entry name" value="DUF6093"/>
    <property type="match status" value="1"/>
</dbReference>
<dbReference type="RefSeq" id="WP_300953825.1">
    <property type="nucleotide sequence ID" value="NZ_JAUHJQ010000008.1"/>
</dbReference>
<evidence type="ECO:0000313" key="3">
    <source>
        <dbReference type="Proteomes" id="UP001168620"/>
    </source>
</evidence>
<gene>
    <name evidence="2" type="ORF">QWY28_17350</name>
</gene>
<reference evidence="2" key="1">
    <citation type="submission" date="2023-06" db="EMBL/GenBank/DDBJ databases">
        <title>Draft genome sequence of Nocardioides sp. SOB77.</title>
        <authorList>
            <person name="Zhang G."/>
        </authorList>
    </citation>
    <scope>NUCLEOTIDE SEQUENCE</scope>
    <source>
        <strain evidence="2">SOB77</strain>
    </source>
</reference>
<comment type="caution">
    <text evidence="2">The sequence shown here is derived from an EMBL/GenBank/DDBJ whole genome shotgun (WGS) entry which is preliminary data.</text>
</comment>
<evidence type="ECO:0000256" key="1">
    <source>
        <dbReference type="SAM" id="MobiDB-lite"/>
    </source>
</evidence>
<dbReference type="InterPro" id="IPR046075">
    <property type="entry name" value="DUF6093"/>
</dbReference>
<dbReference type="EMBL" id="JAUHJQ010000008">
    <property type="protein sequence ID" value="MDN4174731.1"/>
    <property type="molecule type" value="Genomic_DNA"/>
</dbReference>
<proteinExistence type="predicted"/>
<accession>A0ABT8FJN8</accession>
<organism evidence="2 3">
    <name type="scientific">Nocardioides oceani</name>
    <dbReference type="NCBI Taxonomy" id="3058369"/>
    <lineage>
        <taxon>Bacteria</taxon>
        <taxon>Bacillati</taxon>
        <taxon>Actinomycetota</taxon>
        <taxon>Actinomycetes</taxon>
        <taxon>Propionibacteriales</taxon>
        <taxon>Nocardioidaceae</taxon>
        <taxon>Nocardioides</taxon>
    </lineage>
</organism>
<keyword evidence="3" id="KW-1185">Reference proteome</keyword>
<evidence type="ECO:0000313" key="2">
    <source>
        <dbReference type="EMBL" id="MDN4174731.1"/>
    </source>
</evidence>
<dbReference type="Proteomes" id="UP001168620">
    <property type="component" value="Unassembled WGS sequence"/>
</dbReference>
<sequence length="139" mass="14952">MFTEAEVAEFRADAEDRMTDTCRITKPGTGKGTLDPDTLKRQPPPRAVVYEGPCRIPRRDSPTASSASAGEATWQVGEYPLALPIGDTADVAPDMTVEYLTAQHDPALVGRVFGITAVSQQSLAIERRFRMKTVVGGGS</sequence>
<name>A0ABT8FJN8_9ACTN</name>